<protein>
    <submittedName>
        <fullName evidence="3">Uncharacterized protein</fullName>
    </submittedName>
</protein>
<feature type="transmembrane region" description="Helical" evidence="2">
    <location>
        <begin position="46"/>
        <end position="64"/>
    </location>
</feature>
<dbReference type="EMBL" id="AP027081">
    <property type="protein sequence ID" value="BDU77610.1"/>
    <property type="molecule type" value="Genomic_DNA"/>
</dbReference>
<reference evidence="3" key="1">
    <citation type="journal article" date="2023" name="Int. J. Syst. Evol. Microbiol.">
        <title>Mesoterricola silvestris gen. nov., sp. nov., Mesoterricola sediminis sp. nov., Geothrix oryzae sp. nov., Geothrix edaphica sp. nov., Geothrix rubra sp. nov., and Geothrix limicola sp. nov., six novel members of Acidobacteriota isolated from soils.</title>
        <authorList>
            <person name="Itoh H."/>
            <person name="Sugisawa Y."/>
            <person name="Mise K."/>
            <person name="Xu Z."/>
            <person name="Kuniyasu M."/>
            <person name="Ushijima N."/>
            <person name="Kawano K."/>
            <person name="Kobayashi E."/>
            <person name="Shiratori Y."/>
            <person name="Masuda Y."/>
            <person name="Senoo K."/>
        </authorList>
    </citation>
    <scope>NUCLEOTIDE SEQUENCE</scope>
    <source>
        <strain evidence="3">W786</strain>
    </source>
</reference>
<feature type="transmembrane region" description="Helical" evidence="2">
    <location>
        <begin position="84"/>
        <end position="100"/>
    </location>
</feature>
<keyword evidence="2" id="KW-0472">Membrane</keyword>
<gene>
    <name evidence="3" type="ORF">METESE_25680</name>
</gene>
<sequence length="184" mass="17345">MSCHEPSQTSSCSGGCGCSASGGTPWLAALLDAGLRGRMLRRFGPALAAGALAGLALGAAALLLSEPLGPLGPALGGPWLRLRAAATLPAGAAAGVAVALRAGKPHAATLVLAGIGLALGGALNAGLESGGTLAAVAAFLLLGLPLAAAGSLLCARLGSRATVAPAGTAPTSPSSPNLPTHPVS</sequence>
<evidence type="ECO:0000256" key="1">
    <source>
        <dbReference type="SAM" id="MobiDB-lite"/>
    </source>
</evidence>
<proteinExistence type="predicted"/>
<feature type="transmembrane region" description="Helical" evidence="2">
    <location>
        <begin position="133"/>
        <end position="155"/>
    </location>
</feature>
<evidence type="ECO:0000256" key="2">
    <source>
        <dbReference type="SAM" id="Phobius"/>
    </source>
</evidence>
<dbReference type="RefSeq" id="WP_316410358.1">
    <property type="nucleotide sequence ID" value="NZ_AP027081.1"/>
</dbReference>
<feature type="transmembrane region" description="Helical" evidence="2">
    <location>
        <begin position="107"/>
        <end position="127"/>
    </location>
</feature>
<feature type="region of interest" description="Disordered" evidence="1">
    <location>
        <begin position="165"/>
        <end position="184"/>
    </location>
</feature>
<dbReference type="KEGG" id="msea:METESE_25680"/>
<evidence type="ECO:0000313" key="3">
    <source>
        <dbReference type="EMBL" id="BDU77610.1"/>
    </source>
</evidence>
<feature type="compositionally biased region" description="Low complexity" evidence="1">
    <location>
        <begin position="165"/>
        <end position="175"/>
    </location>
</feature>
<accession>A0AA48H078</accession>
<dbReference type="AlphaFoldDB" id="A0AA48H078"/>
<keyword evidence="4" id="KW-1185">Reference proteome</keyword>
<organism evidence="3 4">
    <name type="scientific">Mesoterricola sediminis</name>
    <dbReference type="NCBI Taxonomy" id="2927980"/>
    <lineage>
        <taxon>Bacteria</taxon>
        <taxon>Pseudomonadati</taxon>
        <taxon>Acidobacteriota</taxon>
        <taxon>Holophagae</taxon>
        <taxon>Holophagales</taxon>
        <taxon>Holophagaceae</taxon>
        <taxon>Mesoterricola</taxon>
    </lineage>
</organism>
<dbReference type="Proteomes" id="UP001228113">
    <property type="component" value="Chromosome"/>
</dbReference>
<keyword evidence="2" id="KW-1133">Transmembrane helix</keyword>
<keyword evidence="2" id="KW-0812">Transmembrane</keyword>
<name>A0AA48H078_9BACT</name>
<evidence type="ECO:0000313" key="4">
    <source>
        <dbReference type="Proteomes" id="UP001228113"/>
    </source>
</evidence>